<feature type="domain" description="Glycosyl transferase family 1" evidence="1">
    <location>
        <begin position="200"/>
        <end position="357"/>
    </location>
</feature>
<proteinExistence type="predicted"/>
<dbReference type="Pfam" id="PF00534">
    <property type="entry name" value="Glycos_transf_1"/>
    <property type="match status" value="1"/>
</dbReference>
<evidence type="ECO:0000313" key="3">
    <source>
        <dbReference type="EMBL" id="PIR37520.1"/>
    </source>
</evidence>
<feature type="domain" description="Glycosyltransferase subfamily 4-like N-terminal" evidence="2">
    <location>
        <begin position="15"/>
        <end position="183"/>
    </location>
</feature>
<evidence type="ECO:0000313" key="4">
    <source>
        <dbReference type="Proteomes" id="UP000231333"/>
    </source>
</evidence>
<dbReference type="PANTHER" id="PTHR12526">
    <property type="entry name" value="GLYCOSYLTRANSFERASE"/>
    <property type="match status" value="1"/>
</dbReference>
<dbReference type="InterPro" id="IPR028098">
    <property type="entry name" value="Glyco_trans_4-like_N"/>
</dbReference>
<evidence type="ECO:0000259" key="2">
    <source>
        <dbReference type="Pfam" id="PF13439"/>
    </source>
</evidence>
<protein>
    <recommendedName>
        <fullName evidence="5">Glycosyltransferase family 1 protein</fullName>
    </recommendedName>
</protein>
<gene>
    <name evidence="3" type="ORF">COV34_03210</name>
</gene>
<dbReference type="InterPro" id="IPR001296">
    <property type="entry name" value="Glyco_trans_1"/>
</dbReference>
<dbReference type="SUPFAM" id="SSF53756">
    <property type="entry name" value="UDP-Glycosyltransferase/glycogen phosphorylase"/>
    <property type="match status" value="1"/>
</dbReference>
<dbReference type="Proteomes" id="UP000231333">
    <property type="component" value="Unassembled WGS sequence"/>
</dbReference>
<evidence type="ECO:0000259" key="1">
    <source>
        <dbReference type="Pfam" id="PF00534"/>
    </source>
</evidence>
<dbReference type="GO" id="GO:0016757">
    <property type="term" value="F:glycosyltransferase activity"/>
    <property type="evidence" value="ECO:0007669"/>
    <property type="project" value="InterPro"/>
</dbReference>
<evidence type="ECO:0008006" key="5">
    <source>
        <dbReference type="Google" id="ProtNLM"/>
    </source>
</evidence>
<reference evidence="3 4" key="1">
    <citation type="submission" date="2017-09" db="EMBL/GenBank/DDBJ databases">
        <title>Depth-based differentiation of microbial function through sediment-hosted aquifers and enrichment of novel symbionts in the deep terrestrial subsurface.</title>
        <authorList>
            <person name="Probst A.J."/>
            <person name="Ladd B."/>
            <person name="Jarett J.K."/>
            <person name="Geller-Mcgrath D.E."/>
            <person name="Sieber C.M."/>
            <person name="Emerson J.B."/>
            <person name="Anantharaman K."/>
            <person name="Thomas B.C."/>
            <person name="Malmstrom R."/>
            <person name="Stieglmeier M."/>
            <person name="Klingl A."/>
            <person name="Woyke T."/>
            <person name="Ryan C.M."/>
            <person name="Banfield J.F."/>
        </authorList>
    </citation>
    <scope>NUCLEOTIDE SEQUENCE [LARGE SCALE GENOMIC DNA]</scope>
    <source>
        <strain evidence="3">CG10_big_fil_rev_8_21_14_0_10_42_12</strain>
    </source>
</reference>
<organism evidence="3 4">
    <name type="scientific">Candidatus Zambryskibacteria bacterium CG10_big_fil_rev_8_21_14_0_10_42_12</name>
    <dbReference type="NCBI Taxonomy" id="1975115"/>
    <lineage>
        <taxon>Bacteria</taxon>
        <taxon>Candidatus Zambryskiibacteriota</taxon>
    </lineage>
</organism>
<comment type="caution">
    <text evidence="3">The sequence shown here is derived from an EMBL/GenBank/DDBJ whole genome shotgun (WGS) entry which is preliminary data.</text>
</comment>
<name>A0A2H0QTD0_9BACT</name>
<dbReference type="AlphaFoldDB" id="A0A2H0QTD0"/>
<accession>A0A2H0QTD0</accession>
<dbReference type="EMBL" id="PCXL01000022">
    <property type="protein sequence ID" value="PIR37520.1"/>
    <property type="molecule type" value="Genomic_DNA"/>
</dbReference>
<dbReference type="CDD" id="cd03808">
    <property type="entry name" value="GT4_CapM-like"/>
    <property type="match status" value="1"/>
</dbReference>
<dbReference type="Pfam" id="PF13439">
    <property type="entry name" value="Glyco_transf_4"/>
    <property type="match status" value="1"/>
</dbReference>
<dbReference type="Gene3D" id="3.40.50.2000">
    <property type="entry name" value="Glycogen Phosphorylase B"/>
    <property type="match status" value="2"/>
</dbReference>
<sequence>MKPYSIALVITQSSWGGAQRYVFDLATSFKKLGHRVVVIAGKNDDAILFDHLKKEGVETIVVNSLVREINPFVDLYCAWKLFKLFKSGSFDVVHLNSSKAGVIGSIAAHLAEVPCVVYTAHGFVFNERLLALKRWVYVVVEWASSFFRDAIITVSTFDERSALRLHIAPKRKLRTIWNGIDVTHDSYTSRALARSYLLSQQHIPDSQYVIGCVANFYTNKGLDNLLQAMELLIKQHPRAILVVVGDGILRPRLEENIQSLRLALNVLLVGYKKDPERHLKAFDLLVSSSLKEGLSYTLIEAARAKVPIVATAVGGTPEIIHDHIHGLLVPPGNPSALSDILSFAISHPKEMIQYATAAHERVTRDFDVEDMVRKTLDVYSEYARRKQ</sequence>